<protein>
    <submittedName>
        <fullName evidence="2">Uncharacterized protein</fullName>
    </submittedName>
</protein>
<proteinExistence type="predicted"/>
<evidence type="ECO:0000256" key="1">
    <source>
        <dbReference type="SAM" id="MobiDB-lite"/>
    </source>
</evidence>
<gene>
    <name evidence="2" type="ORF">GE061_018065</name>
</gene>
<feature type="region of interest" description="Disordered" evidence="1">
    <location>
        <begin position="144"/>
        <end position="184"/>
    </location>
</feature>
<comment type="caution">
    <text evidence="2">The sequence shown here is derived from an EMBL/GenBank/DDBJ whole genome shotgun (WGS) entry which is preliminary data.</text>
</comment>
<evidence type="ECO:0000313" key="2">
    <source>
        <dbReference type="EMBL" id="KAF6206829.1"/>
    </source>
</evidence>
<evidence type="ECO:0000313" key="3">
    <source>
        <dbReference type="Proteomes" id="UP000466442"/>
    </source>
</evidence>
<reference evidence="2" key="1">
    <citation type="journal article" date="2021" name="Mol. Ecol. Resour.">
        <title>Apolygus lucorum genome provides insights into omnivorousness and mesophyll feeding.</title>
        <authorList>
            <person name="Liu Y."/>
            <person name="Liu H."/>
            <person name="Wang H."/>
            <person name="Huang T."/>
            <person name="Liu B."/>
            <person name="Yang B."/>
            <person name="Yin L."/>
            <person name="Li B."/>
            <person name="Zhang Y."/>
            <person name="Zhang S."/>
            <person name="Jiang F."/>
            <person name="Zhang X."/>
            <person name="Ren Y."/>
            <person name="Wang B."/>
            <person name="Wang S."/>
            <person name="Lu Y."/>
            <person name="Wu K."/>
            <person name="Fan W."/>
            <person name="Wang G."/>
        </authorList>
    </citation>
    <scope>NUCLEOTIDE SEQUENCE</scope>
    <source>
        <strain evidence="2">12Hb</strain>
    </source>
</reference>
<keyword evidence="3" id="KW-1185">Reference proteome</keyword>
<dbReference type="Proteomes" id="UP000466442">
    <property type="component" value="Unassembled WGS sequence"/>
</dbReference>
<dbReference type="EMBL" id="WIXP02000008">
    <property type="protein sequence ID" value="KAF6206829.1"/>
    <property type="molecule type" value="Genomic_DNA"/>
</dbReference>
<organism evidence="2 3">
    <name type="scientific">Apolygus lucorum</name>
    <name type="common">Small green plant bug</name>
    <name type="synonym">Lygocoris lucorum</name>
    <dbReference type="NCBI Taxonomy" id="248454"/>
    <lineage>
        <taxon>Eukaryota</taxon>
        <taxon>Metazoa</taxon>
        <taxon>Ecdysozoa</taxon>
        <taxon>Arthropoda</taxon>
        <taxon>Hexapoda</taxon>
        <taxon>Insecta</taxon>
        <taxon>Pterygota</taxon>
        <taxon>Neoptera</taxon>
        <taxon>Paraneoptera</taxon>
        <taxon>Hemiptera</taxon>
        <taxon>Heteroptera</taxon>
        <taxon>Panheteroptera</taxon>
        <taxon>Cimicomorpha</taxon>
        <taxon>Miridae</taxon>
        <taxon>Mirini</taxon>
        <taxon>Apolygus</taxon>
    </lineage>
</organism>
<name>A0A8S9XE47_APOLU</name>
<dbReference type="AlphaFoldDB" id="A0A8S9XE47"/>
<accession>A0A8S9XE47</accession>
<sequence length="184" mass="21562">MFKKHIRLVPVPRKEHVPETRKLLLANRRSANMELVPVNSLQLKTDDGVENQDEEVHLTEKEKRRLDILLQEQTPDLHVDPTILTRLNNIDRELNLLRGERLKESGNKMNASDEDEELLEICDGNWNQTENRLDKIEKTLADMQRDRSTNQKQRLLPLREEKSRPNYCTEVKAIPEEGPTENVQ</sequence>